<keyword evidence="11 15" id="KW-0675">Receptor</keyword>
<evidence type="ECO:0000256" key="1">
    <source>
        <dbReference type="ARBA" id="ARBA00004479"/>
    </source>
</evidence>
<evidence type="ECO:0000259" key="14">
    <source>
        <dbReference type="PROSITE" id="PS50011"/>
    </source>
</evidence>
<name>A0A0K9P9G9_ZOSMR</name>
<evidence type="ECO:0000256" key="2">
    <source>
        <dbReference type="ARBA" id="ARBA00008684"/>
    </source>
</evidence>
<evidence type="ECO:0000256" key="6">
    <source>
        <dbReference type="ARBA" id="ARBA00022737"/>
    </source>
</evidence>
<evidence type="ECO:0000256" key="10">
    <source>
        <dbReference type="ARBA" id="ARBA00023136"/>
    </source>
</evidence>
<dbReference type="SMART" id="SM00220">
    <property type="entry name" value="S_TKc"/>
    <property type="match status" value="1"/>
</dbReference>
<dbReference type="PANTHER" id="PTHR48010:SF55">
    <property type="entry name" value="OS01G0607900 PROTEIN"/>
    <property type="match status" value="1"/>
</dbReference>
<evidence type="ECO:0000313" key="15">
    <source>
        <dbReference type="EMBL" id="KMZ65723.1"/>
    </source>
</evidence>
<keyword evidence="6" id="KW-0677">Repeat</keyword>
<dbReference type="Pfam" id="PF08263">
    <property type="entry name" value="LRRNT_2"/>
    <property type="match status" value="1"/>
</dbReference>
<evidence type="ECO:0000256" key="3">
    <source>
        <dbReference type="ARBA" id="ARBA00022614"/>
    </source>
</evidence>
<reference evidence="16" key="1">
    <citation type="journal article" date="2016" name="Nature">
        <title>The genome of the seagrass Zostera marina reveals angiosperm adaptation to the sea.</title>
        <authorList>
            <person name="Olsen J.L."/>
            <person name="Rouze P."/>
            <person name="Verhelst B."/>
            <person name="Lin Y.-C."/>
            <person name="Bayer T."/>
            <person name="Collen J."/>
            <person name="Dattolo E."/>
            <person name="De Paoli E."/>
            <person name="Dittami S."/>
            <person name="Maumus F."/>
            <person name="Michel G."/>
            <person name="Kersting A."/>
            <person name="Lauritano C."/>
            <person name="Lohaus R."/>
            <person name="Toepel M."/>
            <person name="Tonon T."/>
            <person name="Vanneste K."/>
            <person name="Amirebrahimi M."/>
            <person name="Brakel J."/>
            <person name="Bostroem C."/>
            <person name="Chovatia M."/>
            <person name="Grimwood J."/>
            <person name="Jenkins J.W."/>
            <person name="Jueterbock A."/>
            <person name="Mraz A."/>
            <person name="Stam W.T."/>
            <person name="Tice H."/>
            <person name="Bornberg-Bauer E."/>
            <person name="Green P.J."/>
            <person name="Pearson G.A."/>
            <person name="Procaccini G."/>
            <person name="Duarte C.M."/>
            <person name="Schmutz J."/>
            <person name="Reusch T.B.H."/>
            <person name="Van de Peer Y."/>
        </authorList>
    </citation>
    <scope>NUCLEOTIDE SEQUENCE [LARGE SCALE GENOMIC DNA]</scope>
    <source>
        <strain evidence="16">cv. Finnish</strain>
    </source>
</reference>
<gene>
    <name evidence="15" type="ORF">ZOSMA_30G00040</name>
</gene>
<keyword evidence="4 13" id="KW-0812">Transmembrane</keyword>
<sequence length="649" mass="70311">MGAILKQPQWFTGTFAVAVVVTVVVVLLIPLVFSDIAKDRDALLDFIDQTPHTQEKFVTWRDNSKSVCEWKGVKCDSRQSSVINLRLPGCGLLGKIPPLTISRLADLKVLSLRSNRLTGSIPSDFGNLTELRQLYLQNNRLSGSIPVEVGNMTSLVHLHLSDNKLSGGIPEEFVKLVNLEKLFLDRNSLIGEIPSINIPSLHYLNVSYNQLNGSVPEIWSKYPVSSFIGNLNLCGEPLPSCFPSPAPSPADCDSHRSLSTGAIIGIIVACIVFIIAVILVILFCVKPMLCRGAGNDEKTTETQSTKDDVISAGTSEMTGNGNNNKNLVFVGNGPQGYNLEDLLRASAEVLGKGVLGTSYKASMNNETIVVVKRLKDVTATREEFEHQMEILKNAKGNNVVSLLAYLNARNEKLVITEYIRSGSLSAFLHGTRESSRVVLDWTTRVKIALSAAKGLSLLHSVGIVHGDVKASNILLKPQADGSAAWSDFGLWSLFKKTALAMGPGYRAPEVVETEKATVQSDVYSFGVVLLELLTGKAANQALTTTNSESYLPSWVTSTVGEEEDEGIFAIFDTELVKYGGAKAVNEMKQVLQIALSCVAITPSKRIALNMVVSTLEEIVDGNNNSGTTSPSYLGDLKETVEGSRLKFSF</sequence>
<dbReference type="InterPro" id="IPR011009">
    <property type="entry name" value="Kinase-like_dom_sf"/>
</dbReference>
<evidence type="ECO:0000256" key="5">
    <source>
        <dbReference type="ARBA" id="ARBA00022729"/>
    </source>
</evidence>
<keyword evidence="9 13" id="KW-1133">Transmembrane helix</keyword>
<dbReference type="GO" id="GO:0016020">
    <property type="term" value="C:membrane"/>
    <property type="evidence" value="ECO:0007669"/>
    <property type="project" value="UniProtKB-SubCell"/>
</dbReference>
<keyword evidence="16" id="KW-1185">Reference proteome</keyword>
<evidence type="ECO:0000256" key="11">
    <source>
        <dbReference type="ARBA" id="ARBA00023170"/>
    </source>
</evidence>
<feature type="domain" description="Protein kinase" evidence="14">
    <location>
        <begin position="344"/>
        <end position="619"/>
    </location>
</feature>
<dbReference type="EMBL" id="LFYR01001011">
    <property type="protein sequence ID" value="KMZ65723.1"/>
    <property type="molecule type" value="Genomic_DNA"/>
</dbReference>
<dbReference type="Pfam" id="PF07714">
    <property type="entry name" value="PK_Tyr_Ser-Thr"/>
    <property type="match status" value="1"/>
</dbReference>
<dbReference type="GO" id="GO:0004672">
    <property type="term" value="F:protein kinase activity"/>
    <property type="evidence" value="ECO:0007669"/>
    <property type="project" value="InterPro"/>
</dbReference>
<dbReference type="Gene3D" id="3.80.10.10">
    <property type="entry name" value="Ribonuclease Inhibitor"/>
    <property type="match status" value="2"/>
</dbReference>
<keyword evidence="7" id="KW-0547">Nucleotide-binding</keyword>
<dbReference type="InterPro" id="IPR032675">
    <property type="entry name" value="LRR_dom_sf"/>
</dbReference>
<keyword evidence="10 13" id="KW-0472">Membrane</keyword>
<comment type="subcellular location">
    <subcellularLocation>
        <location evidence="1">Membrane</location>
        <topology evidence="1">Single-pass type I membrane protein</topology>
    </subcellularLocation>
</comment>
<dbReference type="PROSITE" id="PS50011">
    <property type="entry name" value="PROTEIN_KINASE_DOM"/>
    <property type="match status" value="1"/>
</dbReference>
<evidence type="ECO:0000256" key="12">
    <source>
        <dbReference type="ARBA" id="ARBA00023180"/>
    </source>
</evidence>
<dbReference type="InterPro" id="IPR008271">
    <property type="entry name" value="Ser/Thr_kinase_AS"/>
</dbReference>
<keyword evidence="15" id="KW-0808">Transferase</keyword>
<evidence type="ECO:0000256" key="4">
    <source>
        <dbReference type="ARBA" id="ARBA00022692"/>
    </source>
</evidence>
<evidence type="ECO:0000256" key="13">
    <source>
        <dbReference type="SAM" id="Phobius"/>
    </source>
</evidence>
<organism evidence="15 16">
    <name type="scientific">Zostera marina</name>
    <name type="common">Eelgrass</name>
    <dbReference type="NCBI Taxonomy" id="29655"/>
    <lineage>
        <taxon>Eukaryota</taxon>
        <taxon>Viridiplantae</taxon>
        <taxon>Streptophyta</taxon>
        <taxon>Embryophyta</taxon>
        <taxon>Tracheophyta</taxon>
        <taxon>Spermatophyta</taxon>
        <taxon>Magnoliopsida</taxon>
        <taxon>Liliopsida</taxon>
        <taxon>Zosteraceae</taxon>
        <taxon>Zostera</taxon>
    </lineage>
</organism>
<dbReference type="SUPFAM" id="SSF56112">
    <property type="entry name" value="Protein kinase-like (PK-like)"/>
    <property type="match status" value="1"/>
</dbReference>
<dbReference type="GO" id="GO:0005524">
    <property type="term" value="F:ATP binding"/>
    <property type="evidence" value="ECO:0007669"/>
    <property type="project" value="UniProtKB-KW"/>
</dbReference>
<dbReference type="InterPro" id="IPR001611">
    <property type="entry name" value="Leu-rich_rpt"/>
</dbReference>
<keyword evidence="5" id="KW-0732">Signal</keyword>
<dbReference type="FunFam" id="3.80.10.10:FF:000101">
    <property type="entry name" value="LRR receptor-like serine/threonine-protein kinase ERECTA"/>
    <property type="match status" value="1"/>
</dbReference>
<dbReference type="Proteomes" id="UP000036987">
    <property type="component" value="Unassembled WGS sequence"/>
</dbReference>
<dbReference type="Gene3D" id="1.10.510.10">
    <property type="entry name" value="Transferase(Phosphotransferase) domain 1"/>
    <property type="match status" value="1"/>
</dbReference>
<comment type="similarity">
    <text evidence="2">Belongs to the protein kinase superfamily. Ser/Thr protein kinase family.</text>
</comment>
<dbReference type="STRING" id="29655.A0A0K9P9G9"/>
<proteinExistence type="inferred from homology"/>
<dbReference type="PANTHER" id="PTHR48010">
    <property type="entry name" value="OS05G0588300 PROTEIN"/>
    <property type="match status" value="1"/>
</dbReference>
<evidence type="ECO:0000313" key="16">
    <source>
        <dbReference type="Proteomes" id="UP000036987"/>
    </source>
</evidence>
<dbReference type="PROSITE" id="PS00108">
    <property type="entry name" value="PROTEIN_KINASE_ST"/>
    <property type="match status" value="1"/>
</dbReference>
<dbReference type="Pfam" id="PF00560">
    <property type="entry name" value="LRR_1"/>
    <property type="match status" value="1"/>
</dbReference>
<accession>A0A0K9P9G9</accession>
<dbReference type="InterPro" id="IPR000719">
    <property type="entry name" value="Prot_kinase_dom"/>
</dbReference>
<dbReference type="InterPro" id="IPR013210">
    <property type="entry name" value="LRR_N_plant-typ"/>
</dbReference>
<dbReference type="OrthoDB" id="676979at2759"/>
<evidence type="ECO:0000256" key="8">
    <source>
        <dbReference type="ARBA" id="ARBA00022840"/>
    </source>
</evidence>
<evidence type="ECO:0000256" key="7">
    <source>
        <dbReference type="ARBA" id="ARBA00022741"/>
    </source>
</evidence>
<keyword evidence="12" id="KW-0325">Glycoprotein</keyword>
<feature type="transmembrane region" description="Helical" evidence="13">
    <location>
        <begin position="12"/>
        <end position="33"/>
    </location>
</feature>
<comment type="caution">
    <text evidence="15">The sequence shown here is derived from an EMBL/GenBank/DDBJ whole genome shotgun (WGS) entry which is preliminary data.</text>
</comment>
<keyword evidence="8" id="KW-0067">ATP-binding</keyword>
<dbReference type="SMART" id="SM00369">
    <property type="entry name" value="LRR_TYP"/>
    <property type="match status" value="4"/>
</dbReference>
<dbReference type="Gene3D" id="3.30.200.20">
    <property type="entry name" value="Phosphorylase Kinase, domain 1"/>
    <property type="match status" value="1"/>
</dbReference>
<keyword evidence="15" id="KW-0418">Kinase</keyword>
<feature type="transmembrane region" description="Helical" evidence="13">
    <location>
        <begin position="262"/>
        <end position="285"/>
    </location>
</feature>
<dbReference type="InterPro" id="IPR001245">
    <property type="entry name" value="Ser-Thr/Tyr_kinase_cat_dom"/>
</dbReference>
<dbReference type="OMA" id="LCFRRGK"/>
<dbReference type="InterPro" id="IPR003591">
    <property type="entry name" value="Leu-rich_rpt_typical-subtyp"/>
</dbReference>
<protein>
    <submittedName>
        <fullName evidence="15">Receptor-like protein kinase 1-like</fullName>
    </submittedName>
</protein>
<dbReference type="InterPro" id="IPR050994">
    <property type="entry name" value="At_inactive_RLKs"/>
</dbReference>
<keyword evidence="3" id="KW-0433">Leucine-rich repeat</keyword>
<dbReference type="Pfam" id="PF13855">
    <property type="entry name" value="LRR_8"/>
    <property type="match status" value="2"/>
</dbReference>
<evidence type="ECO:0000256" key="9">
    <source>
        <dbReference type="ARBA" id="ARBA00022989"/>
    </source>
</evidence>
<dbReference type="SUPFAM" id="SSF52058">
    <property type="entry name" value="L domain-like"/>
    <property type="match status" value="1"/>
</dbReference>
<dbReference type="AlphaFoldDB" id="A0A0K9P9G9"/>